<accession>A0ABY5DQ12</accession>
<feature type="region of interest" description="Disordered" evidence="3">
    <location>
        <begin position="155"/>
        <end position="174"/>
    </location>
</feature>
<keyword evidence="2" id="KW-0843">Virulence</keyword>
<dbReference type="Proteomes" id="UP001056035">
    <property type="component" value="Chromosome"/>
</dbReference>
<dbReference type="PANTHER" id="PTHR31956:SF8">
    <property type="entry name" value="ACID PHOSPHATASE PHOA (AFU_ORTHOLOGUE AFUA_1G03570)"/>
    <property type="match status" value="1"/>
</dbReference>
<evidence type="ECO:0000256" key="3">
    <source>
        <dbReference type="SAM" id="MobiDB-lite"/>
    </source>
</evidence>
<reference evidence="5 6" key="1">
    <citation type="submission" date="2022-06" db="EMBL/GenBank/DDBJ databases">
        <title>Paraconexibacter antarcticus.</title>
        <authorList>
            <person name="Kim C.S."/>
        </authorList>
    </citation>
    <scope>NUCLEOTIDE SEQUENCE [LARGE SCALE GENOMIC DNA]</scope>
    <source>
        <strain evidence="5 6">02-257</strain>
    </source>
</reference>
<keyword evidence="6" id="KW-1185">Reference proteome</keyword>
<feature type="signal peptide" evidence="4">
    <location>
        <begin position="1"/>
        <end position="29"/>
    </location>
</feature>
<name>A0ABY5DQ12_9ACTN</name>
<dbReference type="Pfam" id="PF04185">
    <property type="entry name" value="Phosphoesterase"/>
    <property type="match status" value="1"/>
</dbReference>
<evidence type="ECO:0000256" key="1">
    <source>
        <dbReference type="ARBA" id="ARBA00022801"/>
    </source>
</evidence>
<gene>
    <name evidence="5" type="ORF">NBH00_17545</name>
</gene>
<dbReference type="RefSeq" id="WP_254569890.1">
    <property type="nucleotide sequence ID" value="NZ_CP098502.1"/>
</dbReference>
<dbReference type="InterPro" id="IPR017850">
    <property type="entry name" value="Alkaline_phosphatase_core_sf"/>
</dbReference>
<keyword evidence="1" id="KW-0378">Hydrolase</keyword>
<keyword evidence="4" id="KW-0732">Signal</keyword>
<evidence type="ECO:0000256" key="2">
    <source>
        <dbReference type="ARBA" id="ARBA00023026"/>
    </source>
</evidence>
<dbReference type="PANTHER" id="PTHR31956">
    <property type="entry name" value="NON-SPECIFIC PHOSPHOLIPASE C4-RELATED"/>
    <property type="match status" value="1"/>
</dbReference>
<feature type="chain" id="PRO_5047548081" evidence="4">
    <location>
        <begin position="30"/>
        <end position="511"/>
    </location>
</feature>
<protein>
    <submittedName>
        <fullName evidence="5">Alkaline phosphatase family protein</fullName>
    </submittedName>
</protein>
<dbReference type="InterPro" id="IPR007312">
    <property type="entry name" value="Phosphoesterase"/>
</dbReference>
<proteinExistence type="predicted"/>
<evidence type="ECO:0000313" key="6">
    <source>
        <dbReference type="Proteomes" id="UP001056035"/>
    </source>
</evidence>
<evidence type="ECO:0000256" key="4">
    <source>
        <dbReference type="SAM" id="SignalP"/>
    </source>
</evidence>
<evidence type="ECO:0000313" key="5">
    <source>
        <dbReference type="EMBL" id="UTI63157.1"/>
    </source>
</evidence>
<organism evidence="5 6">
    <name type="scientific">Paraconexibacter antarcticus</name>
    <dbReference type="NCBI Taxonomy" id="2949664"/>
    <lineage>
        <taxon>Bacteria</taxon>
        <taxon>Bacillati</taxon>
        <taxon>Actinomycetota</taxon>
        <taxon>Thermoleophilia</taxon>
        <taxon>Solirubrobacterales</taxon>
        <taxon>Paraconexibacteraceae</taxon>
        <taxon>Paraconexibacter</taxon>
    </lineage>
</organism>
<dbReference type="Gene3D" id="3.40.720.10">
    <property type="entry name" value="Alkaline Phosphatase, subunit A"/>
    <property type="match status" value="1"/>
</dbReference>
<sequence length="511" mass="54412">MPRLRALAVLLATTATTVAAVATAAPAQAAPPPIRHVWVIQLENKSYDQAFVNNMANQYLWATLPKAGEVLRQYHGTGHASLDNYITEISGQAPNPLTQADCPIYTDVLPGIMGTDGQALGTGCVYPRQVRTLVDQLEAKGLTWKGYMEDMGNDPAREPATCGNPQPGRPDPTQAATAKDQYAARHNPFVYFHSILDVPGRCAAHVGTLPPLADDLKTVATTPNFSWITPNLCNDGHDATPCKGPNTKGTTEGDLIAADAFLAKWVPQIMGSPAFRKDGLLLVTFDESGLSDTASCCGEPAGLNTPAPGIMGPGGGRTGAVALSPYIRPGSVSDVPYNHYSLLKSLEQVFGIDEYLGYANMAGLVPFGADVYNRPGGGATTMPGPLRPGDAGSTGTARRLRVTARFEHARTVARMRARLARGLRVKVKVTGSDRALNPVRVRLARRLAAGRATTVASGPRARTLKAGAGTLTIRLGARGRHRLRAGTYVLVVEVLHEHAVLRRARVAFRVR</sequence>
<dbReference type="EMBL" id="CP098502">
    <property type="protein sequence ID" value="UTI63157.1"/>
    <property type="molecule type" value="Genomic_DNA"/>
</dbReference>